<accession>A0ABT8RYY1</accession>
<dbReference type="EMBL" id="JAUKVY010000003">
    <property type="protein sequence ID" value="MDO1531770.1"/>
    <property type="molecule type" value="Genomic_DNA"/>
</dbReference>
<reference evidence="1" key="1">
    <citation type="submission" date="2023-06" db="EMBL/GenBank/DDBJ databases">
        <authorList>
            <person name="Jiang Y."/>
            <person name="Liu Q."/>
        </authorList>
    </citation>
    <scope>NUCLEOTIDE SEQUENCE</scope>
    <source>
        <strain evidence="1">CGMCC 1.12090</strain>
    </source>
</reference>
<comment type="caution">
    <text evidence="1">The sequence shown here is derived from an EMBL/GenBank/DDBJ whole genome shotgun (WGS) entry which is preliminary data.</text>
</comment>
<evidence type="ECO:0000313" key="1">
    <source>
        <dbReference type="EMBL" id="MDO1531770.1"/>
    </source>
</evidence>
<keyword evidence="2" id="KW-1185">Reference proteome</keyword>
<organism evidence="1 2">
    <name type="scientific">Variovorax ginsengisoli</name>
    <dbReference type="NCBI Taxonomy" id="363844"/>
    <lineage>
        <taxon>Bacteria</taxon>
        <taxon>Pseudomonadati</taxon>
        <taxon>Pseudomonadota</taxon>
        <taxon>Betaproteobacteria</taxon>
        <taxon>Burkholderiales</taxon>
        <taxon>Comamonadaceae</taxon>
        <taxon>Variovorax</taxon>
    </lineage>
</organism>
<dbReference type="Proteomes" id="UP001169027">
    <property type="component" value="Unassembled WGS sequence"/>
</dbReference>
<evidence type="ECO:0008006" key="3">
    <source>
        <dbReference type="Google" id="ProtNLM"/>
    </source>
</evidence>
<evidence type="ECO:0000313" key="2">
    <source>
        <dbReference type="Proteomes" id="UP001169027"/>
    </source>
</evidence>
<dbReference type="RefSeq" id="WP_301805254.1">
    <property type="nucleotide sequence ID" value="NZ_JAUJZH010000003.1"/>
</dbReference>
<gene>
    <name evidence="1" type="ORF">Q2T77_05665</name>
</gene>
<protein>
    <recommendedName>
        <fullName evidence="3">Transmembrane protein</fullName>
    </recommendedName>
</protein>
<sequence length="151" mass="15330">MKPIKTLLSGIAIVAGVLVPLSGANAWIAAAGGWRGGAVAVGGYHPYHPYYRPAGCYGCGAAAGAVAGMAVGAAIADSYRPAVVVQQPAVVVPPPVYVTQSNLPLGTQVAALPGGARSMVVNGVNFYQFGSTWYKPYFGSSGVYYEVVPAP</sequence>
<proteinExistence type="predicted"/>
<name>A0ABT8RYY1_9BURK</name>